<dbReference type="AlphaFoldDB" id="A0AAD5Q2S6"/>
<evidence type="ECO:0000313" key="1">
    <source>
        <dbReference type="EMBL" id="KAI9565259.1"/>
    </source>
</evidence>
<name>A0AAD5Q2S6_9CRUS</name>
<organism evidence="1 2">
    <name type="scientific">Daphnia sinensis</name>
    <dbReference type="NCBI Taxonomy" id="1820382"/>
    <lineage>
        <taxon>Eukaryota</taxon>
        <taxon>Metazoa</taxon>
        <taxon>Ecdysozoa</taxon>
        <taxon>Arthropoda</taxon>
        <taxon>Crustacea</taxon>
        <taxon>Branchiopoda</taxon>
        <taxon>Diplostraca</taxon>
        <taxon>Cladocera</taxon>
        <taxon>Anomopoda</taxon>
        <taxon>Daphniidae</taxon>
        <taxon>Daphnia</taxon>
        <taxon>Daphnia similis group</taxon>
    </lineage>
</organism>
<protein>
    <submittedName>
        <fullName evidence="1">Uncharacterized protein</fullName>
    </submittedName>
</protein>
<dbReference type="InterPro" id="IPR036397">
    <property type="entry name" value="RNaseH_sf"/>
</dbReference>
<proteinExistence type="predicted"/>
<keyword evidence="2" id="KW-1185">Reference proteome</keyword>
<sequence>MQWFFENTGKIKPIPWPADFGDLMVLELVWEEIVGMINQKGNKISSEETLWKEITRCWSELFEEEVYIGGLIYTIPVLLNKVFNNHGDWAIQNV</sequence>
<accession>A0AAD5Q2S6</accession>
<comment type="caution">
    <text evidence="1">The sequence shown here is derived from an EMBL/GenBank/DDBJ whole genome shotgun (WGS) entry which is preliminary data.</text>
</comment>
<dbReference type="EMBL" id="WJBH02000001">
    <property type="protein sequence ID" value="KAI9565259.1"/>
    <property type="molecule type" value="Genomic_DNA"/>
</dbReference>
<dbReference type="GO" id="GO:0003676">
    <property type="term" value="F:nucleic acid binding"/>
    <property type="evidence" value="ECO:0007669"/>
    <property type="project" value="InterPro"/>
</dbReference>
<dbReference type="Proteomes" id="UP000820818">
    <property type="component" value="Linkage Group LG1"/>
</dbReference>
<reference evidence="1 2" key="1">
    <citation type="submission" date="2022-05" db="EMBL/GenBank/DDBJ databases">
        <title>A multi-omics perspective on studying reproductive biology in Daphnia sinensis.</title>
        <authorList>
            <person name="Jia J."/>
        </authorList>
    </citation>
    <scope>NUCLEOTIDE SEQUENCE [LARGE SCALE GENOMIC DNA]</scope>
    <source>
        <strain evidence="1 2">WSL</strain>
    </source>
</reference>
<gene>
    <name evidence="1" type="ORF">GHT06_009043</name>
</gene>
<dbReference type="Gene3D" id="3.30.420.10">
    <property type="entry name" value="Ribonuclease H-like superfamily/Ribonuclease H"/>
    <property type="match status" value="1"/>
</dbReference>
<evidence type="ECO:0000313" key="2">
    <source>
        <dbReference type="Proteomes" id="UP000820818"/>
    </source>
</evidence>